<protein>
    <submittedName>
        <fullName evidence="9">(Fe-S)-binding protein</fullName>
    </submittedName>
</protein>
<reference evidence="9 10" key="1">
    <citation type="submission" date="2019-08" db="EMBL/GenBank/DDBJ databases">
        <title>In-depth cultivation of the pig gut microbiome towards novel bacterial diversity and tailored functional studies.</title>
        <authorList>
            <person name="Wylensek D."/>
            <person name="Hitch T.C.A."/>
            <person name="Clavel T."/>
        </authorList>
    </citation>
    <scope>NUCLEOTIDE SEQUENCE [LARGE SCALE GENOMIC DNA]</scope>
    <source>
        <strain evidence="9 10">WCA-693-APC-5D-A</strain>
    </source>
</reference>
<dbReference type="PROSITE" id="PS00198">
    <property type="entry name" value="4FE4S_FER_1"/>
    <property type="match status" value="1"/>
</dbReference>
<dbReference type="InterPro" id="IPR003741">
    <property type="entry name" value="LUD_dom"/>
</dbReference>
<evidence type="ECO:0000256" key="1">
    <source>
        <dbReference type="ARBA" id="ARBA00022448"/>
    </source>
</evidence>
<dbReference type="InterPro" id="IPR037171">
    <property type="entry name" value="NagB/RpiA_transferase-like"/>
</dbReference>
<dbReference type="Gene3D" id="1.10.1060.10">
    <property type="entry name" value="Alpha-helical ferredoxin"/>
    <property type="match status" value="1"/>
</dbReference>
<dbReference type="GO" id="GO:0016491">
    <property type="term" value="F:oxidoreductase activity"/>
    <property type="evidence" value="ECO:0007669"/>
    <property type="project" value="UniProtKB-ARBA"/>
</dbReference>
<dbReference type="Gene3D" id="3.40.50.10420">
    <property type="entry name" value="NagB/RpiA/CoA transferase-like"/>
    <property type="match status" value="1"/>
</dbReference>
<evidence type="ECO:0000256" key="4">
    <source>
        <dbReference type="ARBA" id="ARBA00022737"/>
    </source>
</evidence>
<dbReference type="Proteomes" id="UP000433181">
    <property type="component" value="Unassembled WGS sequence"/>
</dbReference>
<evidence type="ECO:0000256" key="3">
    <source>
        <dbReference type="ARBA" id="ARBA00022723"/>
    </source>
</evidence>
<dbReference type="EMBL" id="VUNR01000009">
    <property type="protein sequence ID" value="MSU08573.1"/>
    <property type="molecule type" value="Genomic_DNA"/>
</dbReference>
<feature type="domain" description="4Fe-4S ferredoxin-type" evidence="8">
    <location>
        <begin position="357"/>
        <end position="385"/>
    </location>
</feature>
<dbReference type="GeneID" id="96778505"/>
<keyword evidence="1" id="KW-0813">Transport</keyword>
<keyword evidence="6" id="KW-0408">Iron</keyword>
<dbReference type="AlphaFoldDB" id="A0A6I2UAN4"/>
<keyword evidence="4" id="KW-0677">Repeat</keyword>
<evidence type="ECO:0000256" key="2">
    <source>
        <dbReference type="ARBA" id="ARBA00022485"/>
    </source>
</evidence>
<dbReference type="InterPro" id="IPR009051">
    <property type="entry name" value="Helical_ferredxn"/>
</dbReference>
<dbReference type="RefSeq" id="WP_154406739.1">
    <property type="nucleotide sequence ID" value="NZ_JBGUUA010000045.1"/>
</dbReference>
<name>A0A6I2UAN4_9FIRM</name>
<dbReference type="Pfam" id="PF02589">
    <property type="entry name" value="LUD_dom"/>
    <property type="match status" value="1"/>
</dbReference>
<evidence type="ECO:0000256" key="5">
    <source>
        <dbReference type="ARBA" id="ARBA00022982"/>
    </source>
</evidence>
<dbReference type="InterPro" id="IPR017896">
    <property type="entry name" value="4Fe4S_Fe-S-bd"/>
</dbReference>
<dbReference type="GO" id="GO:0046872">
    <property type="term" value="F:metal ion binding"/>
    <property type="evidence" value="ECO:0007669"/>
    <property type="project" value="UniProtKB-KW"/>
</dbReference>
<dbReference type="InterPro" id="IPR054704">
    <property type="entry name" value="Quin_L_LdhH-like"/>
</dbReference>
<dbReference type="Pfam" id="PF13183">
    <property type="entry name" value="Fer4_8"/>
    <property type="match status" value="1"/>
</dbReference>
<keyword evidence="3" id="KW-0479">Metal-binding</keyword>
<dbReference type="InterPro" id="IPR004452">
    <property type="entry name" value="LutB/LldF"/>
</dbReference>
<dbReference type="GO" id="GO:0051539">
    <property type="term" value="F:4 iron, 4 sulfur cluster binding"/>
    <property type="evidence" value="ECO:0007669"/>
    <property type="project" value="UniProtKB-KW"/>
</dbReference>
<keyword evidence="7" id="KW-0411">Iron-sulfur</keyword>
<dbReference type="Gene3D" id="1.20.1050.140">
    <property type="match status" value="1"/>
</dbReference>
<dbReference type="PANTHER" id="PTHR47153">
    <property type="entry name" value="LACTATE UTILIZATION PROTEIN B"/>
    <property type="match status" value="1"/>
</dbReference>
<keyword evidence="10" id="KW-1185">Reference proteome</keyword>
<gene>
    <name evidence="9" type="ORF">FYJ84_06200</name>
</gene>
<dbReference type="InterPro" id="IPR024185">
    <property type="entry name" value="FTHF_cligase-like_sf"/>
</dbReference>
<dbReference type="PROSITE" id="PS51379">
    <property type="entry name" value="4FE4S_FER_2"/>
    <property type="match status" value="2"/>
</dbReference>
<dbReference type="InterPro" id="IPR017900">
    <property type="entry name" value="4Fe4S_Fe_S_CS"/>
</dbReference>
<comment type="caution">
    <text evidence="9">The sequence shown here is derived from an EMBL/GenBank/DDBJ whole genome shotgun (WGS) entry which is preliminary data.</text>
</comment>
<dbReference type="PANTHER" id="PTHR47153:SF2">
    <property type="entry name" value="LACTATE UTILIZATION PROTEIN B"/>
    <property type="match status" value="1"/>
</dbReference>
<evidence type="ECO:0000313" key="9">
    <source>
        <dbReference type="EMBL" id="MSU08573.1"/>
    </source>
</evidence>
<dbReference type="InterPro" id="IPR004017">
    <property type="entry name" value="Cys_rich_dom"/>
</dbReference>
<proteinExistence type="predicted"/>
<dbReference type="SUPFAM" id="SSF100950">
    <property type="entry name" value="NagB/RpiA/CoA transferase-like"/>
    <property type="match status" value="1"/>
</dbReference>
<evidence type="ECO:0000256" key="6">
    <source>
        <dbReference type="ARBA" id="ARBA00023004"/>
    </source>
</evidence>
<evidence type="ECO:0000256" key="7">
    <source>
        <dbReference type="ARBA" id="ARBA00023014"/>
    </source>
</evidence>
<dbReference type="SUPFAM" id="SSF46548">
    <property type="entry name" value="alpha-helical ferredoxin"/>
    <property type="match status" value="1"/>
</dbReference>
<keyword evidence="2" id="KW-0004">4Fe-4S</keyword>
<feature type="domain" description="4Fe-4S ferredoxin-type" evidence="8">
    <location>
        <begin position="306"/>
        <end position="334"/>
    </location>
</feature>
<evidence type="ECO:0000259" key="8">
    <source>
        <dbReference type="PROSITE" id="PS51379"/>
    </source>
</evidence>
<keyword evidence="5" id="KW-0249">Electron transport</keyword>
<dbReference type="NCBIfam" id="NF045670">
    <property type="entry name" value="quin_L_LdhH"/>
    <property type="match status" value="1"/>
</dbReference>
<organism evidence="9 10">
    <name type="scientific">Anaerovibrio slackiae</name>
    <dbReference type="NCBI Taxonomy" id="2652309"/>
    <lineage>
        <taxon>Bacteria</taxon>
        <taxon>Bacillati</taxon>
        <taxon>Bacillota</taxon>
        <taxon>Negativicutes</taxon>
        <taxon>Selenomonadales</taxon>
        <taxon>Selenomonadaceae</taxon>
        <taxon>Anaerovibrio</taxon>
    </lineage>
</organism>
<sequence length="722" mass="80413">MAERNLKQEIQAKLKDDIMQGALSKFAEQYPGSRLNAYKGQDIEGLRESLRAMKHDAVQHINQLADEFEASLKKRGAHVFRAKDGDAVKEYLIRICKENNVKRVVKSKSMASEEIHLNECFGDHNIRVKETDLGEWMIAIKGQKPSHMVMPAIHLNRYQCAEMFEQELHIDVPGEDIPNMIQLARKNLRQEFLQADMGITGANFGIAENGAIGLVTNEGNARLVTTLPRIHVVLIGYEKLIPTTEDAAKILRLLPRNGTCQRMTSYMTMVDGPTKVIYKNDQGKVVEEDRKQYVIILDNGRLEAAKDPVFQQAYQCVRCASCLNVCPIWTLVGGHVYGHIYSGGIGAILTGLFNGVETFAQFSDLCIGCRKCTTVCPGKIPIPDIIDELRSRYVQKHGAPGMDKTMFNMVLNDRGLFHKLLLKAGAIGQAPFKKGKFIRHLPLFMEEMTKGRSLPTIASEPFRDRVERLMKKNPSKPKKKVAYFSGCNMDFVFADTSENVVKVLQSLGMEVVYPMEQACCGKPILGIGDREAGKETAKKNIAAFEKTGADVILSACPTCTETLEETYMKLFENDPEWKARARAFCSKVCEFSKFVAQEYEKTGRLTHARGGEKVTYHDSCHMKRGLGIYEEPRALIDATPGVELVEMHNCDKCCGMAGSFGMKYQEVSIPMLNEKVKNIKDTGATTAVVACPACMMQIGGGLDKADTGIQTKHIADLLAEKL</sequence>
<dbReference type="Pfam" id="PF02754">
    <property type="entry name" value="CCG"/>
    <property type="match status" value="2"/>
</dbReference>
<accession>A0A6I2UAN4</accession>
<evidence type="ECO:0000313" key="10">
    <source>
        <dbReference type="Proteomes" id="UP000433181"/>
    </source>
</evidence>
<dbReference type="GO" id="GO:0006089">
    <property type="term" value="P:lactate metabolic process"/>
    <property type="evidence" value="ECO:0007669"/>
    <property type="project" value="InterPro"/>
</dbReference>